<comment type="caution">
    <text evidence="13">The sequence shown here is derived from an EMBL/GenBank/DDBJ whole genome shotgun (WGS) entry which is preliminary data.</text>
</comment>
<evidence type="ECO:0000313" key="13">
    <source>
        <dbReference type="EMBL" id="CAJ1930338.1"/>
    </source>
</evidence>
<dbReference type="SMART" id="SM00973">
    <property type="entry name" value="Sec63"/>
    <property type="match status" value="2"/>
</dbReference>
<dbReference type="Pfam" id="PF02889">
    <property type="entry name" value="Sec63"/>
    <property type="match status" value="2"/>
</dbReference>
<evidence type="ECO:0000256" key="5">
    <source>
        <dbReference type="ARBA" id="ARBA00022801"/>
    </source>
</evidence>
<dbReference type="SUPFAM" id="SSF52540">
    <property type="entry name" value="P-loop containing nucleoside triphosphate hydrolases"/>
    <property type="match status" value="3"/>
</dbReference>
<feature type="region of interest" description="Disordered" evidence="10">
    <location>
        <begin position="216"/>
        <end position="261"/>
    </location>
</feature>
<evidence type="ECO:0000259" key="11">
    <source>
        <dbReference type="PROSITE" id="PS51192"/>
    </source>
</evidence>
<dbReference type="GO" id="GO:0005524">
    <property type="term" value="F:ATP binding"/>
    <property type="evidence" value="ECO:0007669"/>
    <property type="project" value="UniProtKB-KW"/>
</dbReference>
<dbReference type="InterPro" id="IPR036390">
    <property type="entry name" value="WH_DNA-bd_sf"/>
</dbReference>
<dbReference type="Pfam" id="PF23445">
    <property type="entry name" value="WHD_SNRNP200"/>
    <property type="match status" value="2"/>
</dbReference>
<dbReference type="FunFam" id="1.10.3380.10:FF:000001">
    <property type="entry name" value="U5 small nuclear ribonucleoprotein helicase"/>
    <property type="match status" value="1"/>
</dbReference>
<dbReference type="GO" id="GO:0005682">
    <property type="term" value="C:U5 snRNP"/>
    <property type="evidence" value="ECO:0007669"/>
    <property type="project" value="UniProtKB-ARBA"/>
</dbReference>
<feature type="region of interest" description="Disordered" evidence="10">
    <location>
        <begin position="1"/>
        <end position="80"/>
    </location>
</feature>
<evidence type="ECO:0000256" key="4">
    <source>
        <dbReference type="ARBA" id="ARBA00022741"/>
    </source>
</evidence>
<dbReference type="PROSITE" id="PS51192">
    <property type="entry name" value="HELICASE_ATP_BIND_1"/>
    <property type="match status" value="2"/>
</dbReference>
<keyword evidence="7" id="KW-0067">ATP-binding</keyword>
<comment type="subcellular location">
    <subcellularLocation>
        <location evidence="1">Nucleus</location>
    </subcellularLocation>
</comment>
<dbReference type="GO" id="GO:0016787">
    <property type="term" value="F:hydrolase activity"/>
    <property type="evidence" value="ECO:0007669"/>
    <property type="project" value="UniProtKB-KW"/>
</dbReference>
<evidence type="ECO:0000256" key="1">
    <source>
        <dbReference type="ARBA" id="ARBA00004123"/>
    </source>
</evidence>
<dbReference type="SMART" id="SM00382">
    <property type="entry name" value="AAA"/>
    <property type="match status" value="2"/>
</dbReference>
<dbReference type="FunFam" id="2.60.40.150:FF:000133">
    <property type="entry name" value="Pre-mRNA splicing helicase, putative"/>
    <property type="match status" value="1"/>
</dbReference>
<evidence type="ECO:0000256" key="6">
    <source>
        <dbReference type="ARBA" id="ARBA00022806"/>
    </source>
</evidence>
<dbReference type="PIRSF" id="PIRSF039073">
    <property type="entry name" value="BRR2"/>
    <property type="match status" value="1"/>
</dbReference>
<dbReference type="InterPro" id="IPR014756">
    <property type="entry name" value="Ig_E-set"/>
</dbReference>
<dbReference type="GO" id="GO:0003724">
    <property type="term" value="F:RNA helicase activity"/>
    <property type="evidence" value="ECO:0007669"/>
    <property type="project" value="UniProtKB-EC"/>
</dbReference>
<dbReference type="GO" id="GO:0003676">
    <property type="term" value="F:nucleic acid binding"/>
    <property type="evidence" value="ECO:0007669"/>
    <property type="project" value="InterPro"/>
</dbReference>
<dbReference type="PANTHER" id="PTHR47961:SF4">
    <property type="entry name" value="ACTIVATING SIGNAL COINTEGRATOR 1 COMPLEX SUBUNIT 3"/>
    <property type="match status" value="1"/>
</dbReference>
<evidence type="ECO:0000256" key="7">
    <source>
        <dbReference type="ARBA" id="ARBA00022840"/>
    </source>
</evidence>
<organism evidence="13 14">
    <name type="scientific">Cylindrotheca closterium</name>
    <dbReference type="NCBI Taxonomy" id="2856"/>
    <lineage>
        <taxon>Eukaryota</taxon>
        <taxon>Sar</taxon>
        <taxon>Stramenopiles</taxon>
        <taxon>Ochrophyta</taxon>
        <taxon>Bacillariophyta</taxon>
        <taxon>Bacillariophyceae</taxon>
        <taxon>Bacillariophycidae</taxon>
        <taxon>Bacillariales</taxon>
        <taxon>Bacillariaceae</taxon>
        <taxon>Cylindrotheca</taxon>
    </lineage>
</organism>
<dbReference type="Gene3D" id="1.10.150.20">
    <property type="entry name" value="5' to 3' exonuclease, C-terminal subdomain"/>
    <property type="match status" value="2"/>
</dbReference>
<keyword evidence="5" id="KW-0378">Hydrolase</keyword>
<feature type="domain" description="Helicase ATP-binding" evidence="11">
    <location>
        <begin position="1394"/>
        <end position="1574"/>
    </location>
</feature>
<dbReference type="Pfam" id="PF00270">
    <property type="entry name" value="DEAD"/>
    <property type="match status" value="2"/>
</dbReference>
<dbReference type="Pfam" id="PF00271">
    <property type="entry name" value="Helicase_C"/>
    <property type="match status" value="1"/>
</dbReference>
<dbReference type="InterPro" id="IPR050474">
    <property type="entry name" value="Hel308_SKI2-like"/>
</dbReference>
<dbReference type="InterPro" id="IPR004179">
    <property type="entry name" value="Sec63-dom"/>
</dbReference>
<keyword evidence="6" id="KW-0347">Helicase</keyword>
<dbReference type="Gene3D" id="3.40.50.300">
    <property type="entry name" value="P-loop containing nucleotide triphosphate hydrolases"/>
    <property type="match status" value="4"/>
</dbReference>
<keyword evidence="14" id="KW-1185">Reference proteome</keyword>
<dbReference type="SMART" id="SM00490">
    <property type="entry name" value="HELICc"/>
    <property type="match status" value="1"/>
</dbReference>
<accession>A0AAD2CDG3</accession>
<evidence type="ECO:0000256" key="2">
    <source>
        <dbReference type="ARBA" id="ARBA00012552"/>
    </source>
</evidence>
<dbReference type="SUPFAM" id="SSF46785">
    <property type="entry name" value="Winged helix' DNA-binding domain"/>
    <property type="match status" value="2"/>
</dbReference>
<dbReference type="InterPro" id="IPR014001">
    <property type="entry name" value="Helicase_ATP-bd"/>
</dbReference>
<dbReference type="PANTHER" id="PTHR47961">
    <property type="entry name" value="DNA POLYMERASE THETA, PUTATIVE (AFU_ORTHOLOGUE AFUA_1G05260)-RELATED"/>
    <property type="match status" value="1"/>
</dbReference>
<dbReference type="InterPro" id="IPR001650">
    <property type="entry name" value="Helicase_C-like"/>
</dbReference>
<dbReference type="FunFam" id="1.10.3380.10:FF:000002">
    <property type="entry name" value="Activating signal cointegrator 1 complex subunit 3"/>
    <property type="match status" value="1"/>
</dbReference>
<dbReference type="EMBL" id="CAKOGP040000113">
    <property type="protein sequence ID" value="CAJ1930338.1"/>
    <property type="molecule type" value="Genomic_DNA"/>
</dbReference>
<keyword evidence="3" id="KW-0677">Repeat</keyword>
<dbReference type="Gene3D" id="1.10.3380.10">
    <property type="entry name" value="Sec63 N-terminal domain-like domain"/>
    <property type="match status" value="2"/>
</dbReference>
<dbReference type="CDD" id="cd18795">
    <property type="entry name" value="SF2_C_Ski2"/>
    <property type="match status" value="1"/>
</dbReference>
<dbReference type="Proteomes" id="UP001295423">
    <property type="component" value="Unassembled WGS sequence"/>
</dbReference>
<feature type="domain" description="Helicase ATP-binding" evidence="11">
    <location>
        <begin position="533"/>
        <end position="727"/>
    </location>
</feature>
<feature type="compositionally biased region" description="Basic and acidic residues" evidence="10">
    <location>
        <begin position="1"/>
        <end position="73"/>
    </location>
</feature>
<dbReference type="FunFam" id="1.10.10.10:FF:000024">
    <property type="entry name" value="U5 small nuclear ribonucleoprotein helicase"/>
    <property type="match status" value="1"/>
</dbReference>
<evidence type="ECO:0000256" key="8">
    <source>
        <dbReference type="ARBA" id="ARBA00023242"/>
    </source>
</evidence>
<dbReference type="SMART" id="SM00487">
    <property type="entry name" value="DEXDc"/>
    <property type="match status" value="2"/>
</dbReference>
<keyword evidence="4" id="KW-0547">Nucleotide-binding</keyword>
<sequence length="2217" mass="248827">MSNKVEQADRSQFRRRAHEPTGEVETLRGRSDIGRMGDRALGDKSSRPTELQEKVNRKRQKQGDYGDSRRKENVVSASGGQTILDFDNLTGYQPTTQAARASYEAILTKIGSKAMLGNQSTSILRDAAEEVIQILKDSNLRDPERHDQISRLLTGKAASTRGKAVAGGLSSEQYSNFVQLGKQLDDFDNVTKKVATGESDDEDDKMDNEMGVAVVFDESDEDKDGDEGASDIEDGVVVDASSDSEAEEEEEADAGEALDDGEEKLIQGDGTKKQSQHTQDRILTVHEIDAHFLQRQLSRHFEDAAESARLAGEVLSVLDVRNASDVRECENKLLLLLRFDLFDTIKLLLHNRVRVWACVSMKRAQSDEERNAIEEALMKDSTGEGKRVWNEIHSKSRAEDWSRERMRGLTEGLKADTDSTDVSKALDSIKVKGESVTDEKMQVDDEKEKAVELNLDQLAFREGSHTMSNKKCDLPDTSWRAMKKGYEEVHVPAVRSVIPKDEKLIPIKDLPSWTHPAFKGMEKLNRVQSKMCDVALKSSENVLLCAPTGAGKTNVACLTMLNILGQYRREVGNDDAEDEDKEEVYDLNSFKIVYVAPMKALVQEQVKNFSKRLKDYGVVVRELSGDSSLSRQQIAETQVLVTTPEKWDVVTRQGEGRAFTQLIKLVIIDEIHLLHDDRGPVLESIVARVVRQVETTAEPIRLVGLSATLPNYADVAAFLRVKPEKGLFFFDHSYRPVPLQMQYIGITERNAFKRFQLQNEICYEKALVQRQNGNQMLIFVHSRAETGKTSKALRDIALDRDELANFVRDGGATQEILREEASTVKNADLKEVLQYGFAIHHAGMGREDRELVEDLFADRHIAVLVCTATLAWGVNLPAHAVIIKGTQIYDPSKGRWAELSPLDVLQMLGRAGRPQYDNEGEGIIMTQHSELQYYLSLTNLQLPVESQLIKTLPDHLNAEVVLGTVQSIKEAAEWLSYTFLYIRMLQNPSLYGIHNGENVLKEDPTLERRRMDLAHTAATILEKNHLIRYDRKSGGIQATPLGRVASQFYISHSSMAVYSRHMRPNMSDIELLRLFALSGEFAHITVREEEKLELAKLAGRVPIPVKESPSEPTAKVNILLQAYISRLKLDGFALVADMAFIQQSAARIMRCLFEIALRRNWSSLAKLTLAMSNMVSYRVWRSQSPLRQFRNVPEVVARKLERKSDIEWSRYVDLTASDLGELVGVPKMGRVLHKLVHQFPRLELSAAQIQPITRSLLRIELSLAPAFKFDVDLHGYVQLFHVFVEDVNCETILHHEYFSLKSSNADEEHALGFSVPILEPLPPAYFVRVVSDRWLHSESVLPISFNNMILPAKFPAPTELLDLQPLLPSAIGESALAGLFKYKEFNPIQTQTFHELFKTSKNCLVCAPSGSGKTACAEFAILRMLMTVSDGKCVFVTPTSEIFEPILRDWKKRFGPLIGDSSIVSLSGEVSSDLKLLSTGKIICCSVEVWDKLTRRWRQRKAIHSVSLIVFDELHFLGGDVGPTMEIVISRMRYISSQLQQQNDSSMRIIGLSASLANARDVGEWIGVSSKSLFNFSPKVRPWPLEIYFQSFDQNNYSARLMAMAKPAYNAVARHLDGKNAIIYVPSRRQAQLSAIDIMSYHESQGGKPFLDPSALSEVSEVARSVKEPTLAQVLEAGIGFVHGGMIQSDWEKVVALYNRGIVKIIVCPADMCWKLHSVGHLVIIMGTESYDGRERRHVDYRIVDLLHMMGRHGVGSIGKCVIMCHQPKKDTLKKFLYEPLPIESHLDSYLHDHMVSETVTKTISNMQDAVDYLTWTFLYRRLPKNPTYYGLTGTSSVNISEFLSEMVESVMGDLEESRCLQIGEEGETSPLNLGMIAAYYYIQYKTIDIISSSITSKTKIRGVMEILSASWEFASLPLRYGEEKRVKILARTQPHQLPDTAYDAHSKALVLLQCHFSRKVIPGDLRGDQKIVLTQSVKLLQAIVDVISSNGWLKPALAAMELSQMIVQGLWNKDHVLKQVPHFTDEMIDRCINYKGEEPIESVFDILTIDDDVRNDLLCLPDSKMADVAVFCNNYPSIEVSFEVQDSDNVTTGDPVQVLVELEREVDEDEMGEEEIASLGTVSSPLYPEEKKEAWWIVIGDISSNTLHALKRVNLLQKQKVVLEFLAPEEAGDHKLTLFCMSDSYMGCDQEYALSLSVAVGEDSGSESGSDSSGDE</sequence>
<evidence type="ECO:0000259" key="12">
    <source>
        <dbReference type="PROSITE" id="PS51194"/>
    </source>
</evidence>
<dbReference type="PROSITE" id="PS51194">
    <property type="entry name" value="HELICASE_CTER"/>
    <property type="match status" value="1"/>
</dbReference>
<dbReference type="Gene3D" id="2.60.40.150">
    <property type="entry name" value="C2 domain"/>
    <property type="match status" value="2"/>
</dbReference>
<feature type="compositionally biased region" description="Acidic residues" evidence="10">
    <location>
        <begin position="217"/>
        <end position="261"/>
    </location>
</feature>
<evidence type="ECO:0000256" key="10">
    <source>
        <dbReference type="SAM" id="MobiDB-lite"/>
    </source>
</evidence>
<dbReference type="InterPro" id="IPR036388">
    <property type="entry name" value="WH-like_DNA-bd_sf"/>
</dbReference>
<dbReference type="SUPFAM" id="SSF81296">
    <property type="entry name" value="E set domains"/>
    <property type="match status" value="1"/>
</dbReference>
<dbReference type="FunFam" id="2.60.40.150:FF:000004">
    <property type="entry name" value="RNA helicase, activating signal cointegrator 1"/>
    <property type="match status" value="1"/>
</dbReference>
<dbReference type="InterPro" id="IPR041094">
    <property type="entry name" value="Brr2_helicase_PWI"/>
</dbReference>
<proteinExistence type="predicted"/>
<keyword evidence="8" id="KW-0539">Nucleus</keyword>
<feature type="domain" description="Helicase C-terminal" evidence="12">
    <location>
        <begin position="756"/>
        <end position="976"/>
    </location>
</feature>
<evidence type="ECO:0000256" key="3">
    <source>
        <dbReference type="ARBA" id="ARBA00022737"/>
    </source>
</evidence>
<dbReference type="FunFam" id="3.40.50.300:FF:000102">
    <property type="entry name" value="RNA helicase, activating signal cointegrator 1"/>
    <property type="match status" value="1"/>
</dbReference>
<dbReference type="InterPro" id="IPR035892">
    <property type="entry name" value="C2_domain_sf"/>
</dbReference>
<evidence type="ECO:0000256" key="9">
    <source>
        <dbReference type="ARBA" id="ARBA00047984"/>
    </source>
</evidence>
<dbReference type="FunFam" id="3.40.50.300:FF:000254">
    <property type="entry name" value="U5 small nuclear ribonucleoprotein helicase"/>
    <property type="match status" value="1"/>
</dbReference>
<dbReference type="FunFam" id="1.10.10.10:FF:000012">
    <property type="entry name" value="U5 small nuclear ribonucleoprotein helicase"/>
    <property type="match status" value="1"/>
</dbReference>
<dbReference type="EC" id="3.6.4.13" evidence="2"/>
<comment type="catalytic activity">
    <reaction evidence="9">
        <text>ATP + H2O = ADP + phosphate + H(+)</text>
        <dbReference type="Rhea" id="RHEA:13065"/>
        <dbReference type="ChEBI" id="CHEBI:15377"/>
        <dbReference type="ChEBI" id="CHEBI:15378"/>
        <dbReference type="ChEBI" id="CHEBI:30616"/>
        <dbReference type="ChEBI" id="CHEBI:43474"/>
        <dbReference type="ChEBI" id="CHEBI:456216"/>
        <dbReference type="EC" id="3.6.4.13"/>
    </reaction>
</comment>
<dbReference type="FunFam" id="1.10.150.20:FF:000004">
    <property type="entry name" value="U5 small nuclear ribonucleoprotein helicase"/>
    <property type="match status" value="1"/>
</dbReference>
<name>A0AAD2CDG3_9STRA</name>
<dbReference type="FunFam" id="3.40.50.300:FF:000062">
    <property type="entry name" value="U5 small nuclear ribonucleoprotein helicase"/>
    <property type="match status" value="1"/>
</dbReference>
<dbReference type="GO" id="GO:0000393">
    <property type="term" value="P:spliceosomal conformational changes to generate catalytic conformation"/>
    <property type="evidence" value="ECO:0007669"/>
    <property type="project" value="UniProtKB-ARBA"/>
</dbReference>
<gene>
    <name evidence="13" type="ORF">CYCCA115_LOCUS1907</name>
</gene>
<evidence type="ECO:0000313" key="14">
    <source>
        <dbReference type="Proteomes" id="UP001295423"/>
    </source>
</evidence>
<dbReference type="InterPro" id="IPR027417">
    <property type="entry name" value="P-loop_NTPase"/>
</dbReference>
<dbReference type="SUPFAM" id="SSF158702">
    <property type="entry name" value="Sec63 N-terminal domain-like"/>
    <property type="match status" value="2"/>
</dbReference>
<dbReference type="InterPro" id="IPR003593">
    <property type="entry name" value="AAA+_ATPase"/>
</dbReference>
<dbReference type="InterPro" id="IPR011545">
    <property type="entry name" value="DEAD/DEAH_box_helicase_dom"/>
</dbReference>
<reference evidence="13" key="1">
    <citation type="submission" date="2023-08" db="EMBL/GenBank/DDBJ databases">
        <authorList>
            <person name="Audoor S."/>
            <person name="Bilcke G."/>
        </authorList>
    </citation>
    <scope>NUCLEOTIDE SEQUENCE</scope>
</reference>
<protein>
    <recommendedName>
        <fullName evidence="2">RNA helicase</fullName>
        <ecNumber evidence="2">3.6.4.13</ecNumber>
    </recommendedName>
</protein>
<dbReference type="Pfam" id="PF18149">
    <property type="entry name" value="Helicase_PWI"/>
    <property type="match status" value="1"/>
</dbReference>
<dbReference type="Gene3D" id="1.10.10.10">
    <property type="entry name" value="Winged helix-like DNA-binding domain superfamily/Winged helix DNA-binding domain"/>
    <property type="match status" value="2"/>
</dbReference>
<dbReference type="InterPro" id="IPR057842">
    <property type="entry name" value="WH_MER3"/>
</dbReference>
<dbReference type="CDD" id="cd18021">
    <property type="entry name" value="DEXHc_Brr2_2"/>
    <property type="match status" value="1"/>
</dbReference>
<dbReference type="FunFam" id="1.10.150.20:FF:000013">
    <property type="entry name" value="U5 small nuclear ribonucleoprotein kDa helicase"/>
    <property type="match status" value="1"/>
</dbReference>